<name>A0AAU6UD90_UNCXX</name>
<sequence length="577" mass="66897">MNNDDYDLDLVINVSRINDGRQVIDLNMLSLKGFFGTPSVLGRSATGVNKEFFTEHKAYYSQELHDNAVLVAKFLRGYAPAGRKTIFSSLKEFFDFQINNKRQLRDSSSLSDYSFYLQSRVLSRKITKGHATSRFNQANAYLMMTGEINAYFKYCFTGQRYRESNAPYTINELKLITISIVQIYQTCSAMIKRHIDKKSSNKRDFPLHDCIEILEFKFKKQDVTFDYIQRNPLFWFMQSAYILFVLYTWSNEKQLCELNADDITKNADGVESNYLYKGRAKKFIRLNIGVSGLEADINGIKFFEDYISTRKLVLEYLSDSGYVSSHSALLFSHQRQTSEIRRFIPYTRKFSVHPLVISASHRNIEIPCISSRRIRKTVEQMTDNEINDPFVILEKAQHNWGTYRKYYAHGNVLEARSAISTALKQLTDLCIQQEKFESRQEVAKQYDINLIKKQANEYQLNGLVCLDKLNTGENAKLFIRKQNHFGRNPKVCADFANCVNCPNCAVVDDEQAVYHLLSFQHMIEFNKSTFIGSTTAKNKHMHLVDKINLMLRFISPKTLARARNQLQKNGVADIWRT</sequence>
<dbReference type="EMBL" id="CP095346">
    <property type="protein sequence ID" value="XAG72201.1"/>
    <property type="molecule type" value="Genomic_DNA"/>
</dbReference>
<gene>
    <name evidence="1" type="ORF">MRN42_09390</name>
</gene>
<dbReference type="AlphaFoldDB" id="A0AAU6UD90"/>
<protein>
    <submittedName>
        <fullName evidence="1">Uncharacterized protein</fullName>
    </submittedName>
</protein>
<organism evidence="1">
    <name type="scientific">bacterium 19NY04SH03</name>
    <dbReference type="NCBI Taxonomy" id="2920647"/>
    <lineage>
        <taxon>Bacteria</taxon>
    </lineage>
</organism>
<proteinExistence type="predicted"/>
<evidence type="ECO:0000313" key="1">
    <source>
        <dbReference type="EMBL" id="XAG72201.1"/>
    </source>
</evidence>
<accession>A0AAU6UD90</accession>
<reference evidence="1" key="1">
    <citation type="submission" date="2022-03" db="EMBL/GenBank/DDBJ databases">
        <title>Sea Food Isolates.</title>
        <authorList>
            <person name="Li c."/>
        </authorList>
    </citation>
    <scope>NUCLEOTIDE SEQUENCE</scope>
    <source>
        <strain evidence="1">19NY04SH03</strain>
    </source>
</reference>